<dbReference type="GO" id="GO:0005829">
    <property type="term" value="C:cytosol"/>
    <property type="evidence" value="ECO:0007669"/>
    <property type="project" value="TreeGrafter"/>
</dbReference>
<name>A0A645J4M2_9ZZZZ</name>
<dbReference type="InterPro" id="IPR013785">
    <property type="entry name" value="Aldolase_TIM"/>
</dbReference>
<dbReference type="InterPro" id="IPR002220">
    <property type="entry name" value="DapA-like"/>
</dbReference>
<dbReference type="Pfam" id="PF00701">
    <property type="entry name" value="DHDPS"/>
    <property type="match status" value="1"/>
</dbReference>
<comment type="caution">
    <text evidence="2">The sequence shown here is derived from an EMBL/GenBank/DDBJ whole genome shotgun (WGS) entry which is preliminary data.</text>
</comment>
<dbReference type="AlphaFoldDB" id="A0A645J4M2"/>
<dbReference type="GO" id="GO:0008840">
    <property type="term" value="F:4-hydroxy-tetrahydrodipicolinate synthase activity"/>
    <property type="evidence" value="ECO:0007669"/>
    <property type="project" value="UniProtKB-EC"/>
</dbReference>
<reference evidence="2" key="1">
    <citation type="submission" date="2019-08" db="EMBL/GenBank/DDBJ databases">
        <authorList>
            <person name="Kucharzyk K."/>
            <person name="Murdoch R.W."/>
            <person name="Higgins S."/>
            <person name="Loffler F."/>
        </authorList>
    </citation>
    <scope>NUCLEOTIDE SEQUENCE</scope>
</reference>
<gene>
    <name evidence="2" type="primary">dapA_82</name>
    <name evidence="2" type="ORF">SDC9_205791</name>
</gene>
<dbReference type="PANTHER" id="PTHR12128:SF66">
    <property type="entry name" value="4-HYDROXY-2-OXOGLUTARATE ALDOLASE, MITOCHONDRIAL"/>
    <property type="match status" value="1"/>
</dbReference>
<sequence length="104" mass="11218">MTALAFILLGGHGTISVTANVAPRLMHELCVAAAAGDGVRAREINAKLVGLHRHLFCEANPIPVKWAVEQMGLIDSGIRLPLTRLTEACHERVRDAMRQAGLEV</sequence>
<organism evidence="2">
    <name type="scientific">bioreactor metagenome</name>
    <dbReference type="NCBI Taxonomy" id="1076179"/>
    <lineage>
        <taxon>unclassified sequences</taxon>
        <taxon>metagenomes</taxon>
        <taxon>ecological metagenomes</taxon>
    </lineage>
</organism>
<proteinExistence type="predicted"/>
<dbReference type="EMBL" id="VSSQ01130419">
    <property type="protein sequence ID" value="MPN58090.1"/>
    <property type="molecule type" value="Genomic_DNA"/>
</dbReference>
<dbReference type="SUPFAM" id="SSF51569">
    <property type="entry name" value="Aldolase"/>
    <property type="match status" value="1"/>
</dbReference>
<keyword evidence="1 2" id="KW-0456">Lyase</keyword>
<dbReference type="EC" id="4.3.3.7" evidence="2"/>
<protein>
    <submittedName>
        <fullName evidence="2">4-hydroxy-tetrahydrodipicolinate synthase</fullName>
        <ecNumber evidence="2">4.3.3.7</ecNumber>
    </submittedName>
</protein>
<evidence type="ECO:0000256" key="1">
    <source>
        <dbReference type="ARBA" id="ARBA00023239"/>
    </source>
</evidence>
<dbReference type="PANTHER" id="PTHR12128">
    <property type="entry name" value="DIHYDRODIPICOLINATE SYNTHASE"/>
    <property type="match status" value="1"/>
</dbReference>
<evidence type="ECO:0000313" key="2">
    <source>
        <dbReference type="EMBL" id="MPN58090.1"/>
    </source>
</evidence>
<accession>A0A645J4M2</accession>
<dbReference type="Gene3D" id="3.20.20.70">
    <property type="entry name" value="Aldolase class I"/>
    <property type="match status" value="1"/>
</dbReference>